<dbReference type="GO" id="GO:0016020">
    <property type="term" value="C:membrane"/>
    <property type="evidence" value="ECO:0007669"/>
    <property type="project" value="TreeGrafter"/>
</dbReference>
<dbReference type="RefSeq" id="XP_045961481.1">
    <property type="nucleotide sequence ID" value="XM_046104632.1"/>
</dbReference>
<dbReference type="PRINTS" id="PR00081">
    <property type="entry name" value="GDHRDH"/>
</dbReference>
<sequence length="301" mass="32581">MPPPRGTPNILEGPGDYDMTSEVHNDTYPAIDSAKADLSGKAVFISGASRGLGCAMSVSFAKAGASMIAIGARGDLSTTIKLMQDAVEKLGKPPPKILPIKFDMSVKQSVDEAARKIRDEFGRIDIVIANAAVITMGKIAESDADDWGRVFGTNTIGIYLLYRALIPLLLEGGDKTFITVASVGAHLVSPGYSAYQTSKLVTLRLDEFVCAEYGEQGILAYCIHPGNIPTDMSGPDGIPDFLKHIFVETPELSADSLVYLTSEKRDWLAGRYVNVTWHLPELMEKKDEIMSGDKLKVRLVI</sequence>
<dbReference type="Gene3D" id="3.40.50.720">
    <property type="entry name" value="NAD(P)-binding Rossmann-like Domain"/>
    <property type="match status" value="1"/>
</dbReference>
<evidence type="ECO:0000313" key="4">
    <source>
        <dbReference type="Proteomes" id="UP000758603"/>
    </source>
</evidence>
<comment type="similarity">
    <text evidence="1">Belongs to the short-chain dehydrogenases/reductases (SDR) family.</text>
</comment>
<dbReference type="OrthoDB" id="1933717at2759"/>
<dbReference type="SUPFAM" id="SSF51735">
    <property type="entry name" value="NAD(P)-binding Rossmann-fold domains"/>
    <property type="match status" value="1"/>
</dbReference>
<dbReference type="Pfam" id="PF00106">
    <property type="entry name" value="adh_short"/>
    <property type="match status" value="1"/>
</dbReference>
<name>A0A9P8USD5_9PEZI</name>
<dbReference type="EMBL" id="JAGPXC010000002">
    <property type="protein sequence ID" value="KAH6657247.1"/>
    <property type="molecule type" value="Genomic_DNA"/>
</dbReference>
<organism evidence="3 4">
    <name type="scientific">Truncatella angustata</name>
    <dbReference type="NCBI Taxonomy" id="152316"/>
    <lineage>
        <taxon>Eukaryota</taxon>
        <taxon>Fungi</taxon>
        <taxon>Dikarya</taxon>
        <taxon>Ascomycota</taxon>
        <taxon>Pezizomycotina</taxon>
        <taxon>Sordariomycetes</taxon>
        <taxon>Xylariomycetidae</taxon>
        <taxon>Amphisphaeriales</taxon>
        <taxon>Sporocadaceae</taxon>
        <taxon>Truncatella</taxon>
    </lineage>
</organism>
<dbReference type="InterPro" id="IPR002347">
    <property type="entry name" value="SDR_fam"/>
</dbReference>
<gene>
    <name evidence="3" type="ORF">BKA67DRAFT_590860</name>
</gene>
<keyword evidence="2" id="KW-0560">Oxidoreductase</keyword>
<dbReference type="Proteomes" id="UP000758603">
    <property type="component" value="Unassembled WGS sequence"/>
</dbReference>
<dbReference type="GeneID" id="70133523"/>
<accession>A0A9P8USD5</accession>
<comment type="caution">
    <text evidence="3">The sequence shown here is derived from an EMBL/GenBank/DDBJ whole genome shotgun (WGS) entry which is preliminary data.</text>
</comment>
<dbReference type="PANTHER" id="PTHR44196">
    <property type="entry name" value="DEHYDROGENASE/REDUCTASE SDR FAMILY MEMBER 7B"/>
    <property type="match status" value="1"/>
</dbReference>
<dbReference type="GO" id="GO:0016491">
    <property type="term" value="F:oxidoreductase activity"/>
    <property type="evidence" value="ECO:0007669"/>
    <property type="project" value="UniProtKB-KW"/>
</dbReference>
<dbReference type="AlphaFoldDB" id="A0A9P8USD5"/>
<evidence type="ECO:0000256" key="1">
    <source>
        <dbReference type="ARBA" id="ARBA00006484"/>
    </source>
</evidence>
<dbReference type="CDD" id="cd05233">
    <property type="entry name" value="SDR_c"/>
    <property type="match status" value="1"/>
</dbReference>
<proteinExistence type="inferred from homology"/>
<keyword evidence="4" id="KW-1185">Reference proteome</keyword>
<protein>
    <submittedName>
        <fullName evidence="3">Uncharacterized protein</fullName>
    </submittedName>
</protein>
<dbReference type="InterPro" id="IPR036291">
    <property type="entry name" value="NAD(P)-bd_dom_sf"/>
</dbReference>
<evidence type="ECO:0000256" key="2">
    <source>
        <dbReference type="ARBA" id="ARBA00023002"/>
    </source>
</evidence>
<evidence type="ECO:0000313" key="3">
    <source>
        <dbReference type="EMBL" id="KAH6657247.1"/>
    </source>
</evidence>
<dbReference type="PANTHER" id="PTHR44196:SF1">
    <property type="entry name" value="DEHYDROGENASE_REDUCTASE SDR FAMILY MEMBER 7B"/>
    <property type="match status" value="1"/>
</dbReference>
<reference evidence="3" key="1">
    <citation type="journal article" date="2021" name="Nat. Commun.">
        <title>Genetic determinants of endophytism in the Arabidopsis root mycobiome.</title>
        <authorList>
            <person name="Mesny F."/>
            <person name="Miyauchi S."/>
            <person name="Thiergart T."/>
            <person name="Pickel B."/>
            <person name="Atanasova L."/>
            <person name="Karlsson M."/>
            <person name="Huettel B."/>
            <person name="Barry K.W."/>
            <person name="Haridas S."/>
            <person name="Chen C."/>
            <person name="Bauer D."/>
            <person name="Andreopoulos W."/>
            <person name="Pangilinan J."/>
            <person name="LaButti K."/>
            <person name="Riley R."/>
            <person name="Lipzen A."/>
            <person name="Clum A."/>
            <person name="Drula E."/>
            <person name="Henrissat B."/>
            <person name="Kohler A."/>
            <person name="Grigoriev I.V."/>
            <person name="Martin F.M."/>
            <person name="Hacquard S."/>
        </authorList>
    </citation>
    <scope>NUCLEOTIDE SEQUENCE</scope>
    <source>
        <strain evidence="3">MPI-SDFR-AT-0073</strain>
    </source>
</reference>